<keyword evidence="3" id="KW-1185">Reference proteome</keyword>
<dbReference type="PANTHER" id="PTHR47501:SF5">
    <property type="entry name" value="HAT C-TERMINAL DIMERISATION DOMAIN-CONTAINING PROTEIN"/>
    <property type="match status" value="1"/>
</dbReference>
<comment type="caution">
    <text evidence="2">The sequence shown here is derived from an EMBL/GenBank/DDBJ whole genome shotgun (WGS) entry which is preliminary data.</text>
</comment>
<gene>
    <name evidence="2" type="ORF">MEUPH1_LOCUS14452</name>
</gene>
<dbReference type="SUPFAM" id="SSF53098">
    <property type="entry name" value="Ribonuclease H-like"/>
    <property type="match status" value="1"/>
</dbReference>
<dbReference type="PANTHER" id="PTHR47501">
    <property type="entry name" value="TRANSPOSASE-RELATED"/>
    <property type="match status" value="1"/>
</dbReference>
<reference evidence="2 3" key="1">
    <citation type="submission" date="2023-01" db="EMBL/GenBank/DDBJ databases">
        <authorList>
            <person name="Whitehead M."/>
        </authorList>
    </citation>
    <scope>NUCLEOTIDE SEQUENCE [LARGE SCALE GENOMIC DNA]</scope>
</reference>
<dbReference type="InterPro" id="IPR012337">
    <property type="entry name" value="RNaseH-like_sf"/>
</dbReference>
<organism evidence="2 3">
    <name type="scientific">Macrosiphum euphorbiae</name>
    <name type="common">potato aphid</name>
    <dbReference type="NCBI Taxonomy" id="13131"/>
    <lineage>
        <taxon>Eukaryota</taxon>
        <taxon>Metazoa</taxon>
        <taxon>Ecdysozoa</taxon>
        <taxon>Arthropoda</taxon>
        <taxon>Hexapoda</taxon>
        <taxon>Insecta</taxon>
        <taxon>Pterygota</taxon>
        <taxon>Neoptera</taxon>
        <taxon>Paraneoptera</taxon>
        <taxon>Hemiptera</taxon>
        <taxon>Sternorrhyncha</taxon>
        <taxon>Aphidomorpha</taxon>
        <taxon>Aphidoidea</taxon>
        <taxon>Aphididae</taxon>
        <taxon>Macrosiphini</taxon>
        <taxon>Macrosiphum</taxon>
    </lineage>
</organism>
<feature type="region of interest" description="Disordered" evidence="1">
    <location>
        <begin position="1"/>
        <end position="22"/>
    </location>
</feature>
<evidence type="ECO:0000313" key="3">
    <source>
        <dbReference type="Proteomes" id="UP001160148"/>
    </source>
</evidence>
<dbReference type="Proteomes" id="UP001160148">
    <property type="component" value="Unassembled WGS sequence"/>
</dbReference>
<protein>
    <recommendedName>
        <fullName evidence="4">Transposase</fullName>
    </recommendedName>
</protein>
<evidence type="ECO:0008006" key="4">
    <source>
        <dbReference type="Google" id="ProtNLM"/>
    </source>
</evidence>
<dbReference type="AlphaFoldDB" id="A0AAV0WT47"/>
<accession>A0AAV0WT47</accession>
<evidence type="ECO:0000256" key="1">
    <source>
        <dbReference type="SAM" id="MobiDB-lite"/>
    </source>
</evidence>
<sequence length="656" mass="75042">MNNNNYPIFSAPEHQEVNSSNDQPKWPAMISYFEELKSSGLNANKNNLIFKCILCLPKEKHISTSKLSNSNLRTHIKITHPNDLAEFNNCMKKRPTNSTTTSHKQLKLSEVGKVYPIKKLNQAEFDKANLRLIIDTVSPFSFIEHPAFVNYCKVTSNKVPASRRSLMRDVEYLYNKMIHEMISELDTVKYVCITADCWSIFHKSYIGFTIHWINPETLERCSKGLACRRMIGRHTYDNIAESIVKVLDEFKIQNKTTLIVTDNAANFVKTFRIYSNDNDLNECIGVSEVSEENEVSIEITNTLEGEPSNVDNLSISLPPHQRCAAHTMNLIASVDIKDAEKDLAYKTISHKVFKKCQAIFNKQNQSTLSADIIKNHIGRYLITPNATRWNSYYDAMKCILENIEKIEDVCNDLQLTTISGPREISFLQEYCNVMKPISRALDILQGDKNVSLGYLLPTINAVHKSLNDMKNIVFCRPLIIALKRGLNKRFTRYMESNMCQVAACLIPKFKLNWAVEDDRNNIKNSLIETLETIIDNASLTNSQDLQSTSNTTSTEHHNSDIEDDFFNFEENNSIISNIDYKLLVDNYLSNKNIKSPSELPNPLKELYIKYNTAVPSSAHVERLFSAGGQLLNKRRGSMADHNFEMTLLLKFNKYFE</sequence>
<dbReference type="EMBL" id="CARXXK010000002">
    <property type="protein sequence ID" value="CAI6358998.1"/>
    <property type="molecule type" value="Genomic_DNA"/>
</dbReference>
<evidence type="ECO:0000313" key="2">
    <source>
        <dbReference type="EMBL" id="CAI6358998.1"/>
    </source>
</evidence>
<proteinExistence type="predicted"/>
<name>A0AAV0WT47_9HEMI</name>